<evidence type="ECO:0000313" key="2">
    <source>
        <dbReference type="EMBL" id="AEG72073.1"/>
    </source>
</evidence>
<protein>
    <submittedName>
        <fullName evidence="2">Uncharacterized protein</fullName>
    </submittedName>
</protein>
<dbReference type="AlphaFoldDB" id="F6GBK7"/>
<evidence type="ECO:0000256" key="1">
    <source>
        <dbReference type="SAM" id="MobiDB-lite"/>
    </source>
</evidence>
<organism evidence="2 3">
    <name type="scientific">Ralstonia solanacearum (strain Po82)</name>
    <dbReference type="NCBI Taxonomy" id="1031711"/>
    <lineage>
        <taxon>Bacteria</taxon>
        <taxon>Pseudomonadati</taxon>
        <taxon>Pseudomonadota</taxon>
        <taxon>Betaproteobacteria</taxon>
        <taxon>Burkholderiales</taxon>
        <taxon>Burkholderiaceae</taxon>
        <taxon>Ralstonia</taxon>
        <taxon>Ralstonia solanacearum species complex</taxon>
    </lineage>
</organism>
<geneLocation type="plasmid" evidence="3"/>
<accession>F6GBK7</accession>
<dbReference type="PATRIC" id="fig|1031711.3.peg.4622"/>
<reference evidence="2 3" key="1">
    <citation type="journal article" date="2011" name="J. Bacteriol.">
        <title>Complete genome sequence of the plant pathogen Ralstonia solanacearum strain Po82.</title>
        <authorList>
            <person name="Xu J."/>
            <person name="Zheng H.J."/>
            <person name="Liu L."/>
            <person name="Pan Z.C."/>
            <person name="Prior P."/>
            <person name="Tang B."/>
            <person name="Xu J.S."/>
            <person name="Zhang H."/>
            <person name="Tian Q."/>
            <person name="Zhang L.Q."/>
            <person name="Feng J."/>
        </authorList>
    </citation>
    <scope>NUCLEOTIDE SEQUENCE [LARGE SCALE GENOMIC DNA]</scope>
    <source>
        <strain evidence="3">Po82</strain>
    </source>
</reference>
<feature type="region of interest" description="Disordered" evidence="1">
    <location>
        <begin position="1"/>
        <end position="44"/>
    </location>
</feature>
<dbReference type="Proteomes" id="UP000007953">
    <property type="component" value="Plasmid megaplasmid"/>
</dbReference>
<gene>
    <name evidence="2" type="ordered locus">RSPO_m01438</name>
</gene>
<sequence length="44" mass="5118">MILWRAVQSASRKATKTIDREGREFRPGNTQRRRQAARGDVCDE</sequence>
<dbReference type="HOGENOM" id="CLU_3221121_0_0_4"/>
<keyword evidence="2" id="KW-0614">Plasmid</keyword>
<dbReference type="EMBL" id="CP002820">
    <property type="protein sequence ID" value="AEG72073.1"/>
    <property type="molecule type" value="Genomic_DNA"/>
</dbReference>
<dbReference type="KEGG" id="rsn:RSPO_m01438"/>
<proteinExistence type="predicted"/>
<evidence type="ECO:0000313" key="3">
    <source>
        <dbReference type="Proteomes" id="UP000007953"/>
    </source>
</evidence>
<name>F6GBK7_RALS8</name>
<feature type="compositionally biased region" description="Basic and acidic residues" evidence="1">
    <location>
        <begin position="16"/>
        <end position="26"/>
    </location>
</feature>